<dbReference type="Proteomes" id="UP000192534">
    <property type="component" value="Unassembled WGS sequence"/>
</dbReference>
<dbReference type="EMBL" id="MVIH01000005">
    <property type="protein sequence ID" value="ORB52959.1"/>
    <property type="molecule type" value="Genomic_DNA"/>
</dbReference>
<dbReference type="AlphaFoldDB" id="A0A1X0IVJ2"/>
<feature type="domain" description="TfoX N-terminal" evidence="1">
    <location>
        <begin position="15"/>
        <end position="102"/>
    </location>
</feature>
<evidence type="ECO:0000313" key="3">
    <source>
        <dbReference type="Proteomes" id="UP000192534"/>
    </source>
</evidence>
<evidence type="ECO:0000313" key="2">
    <source>
        <dbReference type="EMBL" id="ORB52959.1"/>
    </source>
</evidence>
<dbReference type="RefSeq" id="WP_083119127.1">
    <property type="nucleotide sequence ID" value="NZ_JACKUO010000011.1"/>
</dbReference>
<reference evidence="2 3" key="1">
    <citation type="submission" date="2016-12" db="EMBL/GenBank/DDBJ databases">
        <title>The new phylogeny of genus Mycobacterium.</title>
        <authorList>
            <person name="Tortoli E."/>
            <person name="Trovato A."/>
            <person name="Cirillo D.M."/>
        </authorList>
    </citation>
    <scope>NUCLEOTIDE SEQUENCE [LARGE SCALE GENOMIC DNA]</scope>
    <source>
        <strain evidence="2 3">DSM 44223</strain>
    </source>
</reference>
<dbReference type="GO" id="GO:0008168">
    <property type="term" value="F:methyltransferase activity"/>
    <property type="evidence" value="ECO:0007669"/>
    <property type="project" value="UniProtKB-KW"/>
</dbReference>
<keyword evidence="2" id="KW-0489">Methyltransferase</keyword>
<keyword evidence="3" id="KW-1185">Reference proteome</keyword>
<keyword evidence="2" id="KW-0808">Transferase</keyword>
<accession>A0A1X0IVJ2</accession>
<dbReference type="SUPFAM" id="SSF159894">
    <property type="entry name" value="YgaC/TfoX-N like"/>
    <property type="match status" value="1"/>
</dbReference>
<organism evidence="2 3">
    <name type="scientific">Mycolicibacterium rhodesiae</name>
    <name type="common">Mycobacterium rhodesiae</name>
    <dbReference type="NCBI Taxonomy" id="36814"/>
    <lineage>
        <taxon>Bacteria</taxon>
        <taxon>Bacillati</taxon>
        <taxon>Actinomycetota</taxon>
        <taxon>Actinomycetes</taxon>
        <taxon>Mycobacteriales</taxon>
        <taxon>Mycobacteriaceae</taxon>
        <taxon>Mycolicibacterium</taxon>
    </lineage>
</organism>
<evidence type="ECO:0000259" key="1">
    <source>
        <dbReference type="Pfam" id="PF04993"/>
    </source>
</evidence>
<dbReference type="GO" id="GO:0032259">
    <property type="term" value="P:methylation"/>
    <property type="evidence" value="ECO:0007669"/>
    <property type="project" value="UniProtKB-KW"/>
</dbReference>
<dbReference type="Pfam" id="PF04993">
    <property type="entry name" value="TfoX_N"/>
    <property type="match status" value="1"/>
</dbReference>
<sequence length="110" mass="12060">MAYDEDLANRLRELLAIEHGVDEKRMFGGVAFLINGNMAVCASGQGGLMVRVSPDDTATLLQRAHTAPMIMAGRETRGWIRIGDAGVRTKRQLQTWTARGVDYAKSLPSK</sequence>
<proteinExistence type="predicted"/>
<protein>
    <submittedName>
        <fullName evidence="2">RNA methyltransferase</fullName>
    </submittedName>
</protein>
<comment type="caution">
    <text evidence="2">The sequence shown here is derived from an EMBL/GenBank/DDBJ whole genome shotgun (WGS) entry which is preliminary data.</text>
</comment>
<gene>
    <name evidence="2" type="ORF">BST42_13035</name>
</gene>
<name>A0A1X0IVJ2_MYCRH</name>
<dbReference type="OrthoDB" id="214902at2"/>
<dbReference type="InterPro" id="IPR007076">
    <property type="entry name" value="TfoX_N"/>
</dbReference>
<dbReference type="Gene3D" id="3.30.1460.30">
    <property type="entry name" value="YgaC/TfoX-N like chaperone"/>
    <property type="match status" value="1"/>
</dbReference>